<dbReference type="GeneID" id="20198868"/>
<dbReference type="AlphaFoldDB" id="T1EQL8"/>
<name>T1EQL8_HELRO</name>
<dbReference type="EnsemblMetazoa" id="HelroT160692">
    <property type="protein sequence ID" value="HelroP160692"/>
    <property type="gene ID" value="HelroG160692"/>
</dbReference>
<dbReference type="RefSeq" id="XP_009015879.1">
    <property type="nucleotide sequence ID" value="XM_009017631.1"/>
</dbReference>
<dbReference type="Proteomes" id="UP000015101">
    <property type="component" value="Unassembled WGS sequence"/>
</dbReference>
<dbReference type="InParanoid" id="T1EQL8"/>
<dbReference type="CTD" id="20198868"/>
<dbReference type="KEGG" id="hro:HELRODRAFT_160692"/>
<proteinExistence type="predicted"/>
<dbReference type="HOGENOM" id="CLU_1827386_0_0_1"/>
<reference evidence="3" key="1">
    <citation type="submission" date="2012-12" db="EMBL/GenBank/DDBJ databases">
        <authorList>
            <person name="Hellsten U."/>
            <person name="Grimwood J."/>
            <person name="Chapman J.A."/>
            <person name="Shapiro H."/>
            <person name="Aerts A."/>
            <person name="Otillar R.P."/>
            <person name="Terry A.Y."/>
            <person name="Boore J.L."/>
            <person name="Simakov O."/>
            <person name="Marletaz F."/>
            <person name="Cho S.-J."/>
            <person name="Edsinger-Gonzales E."/>
            <person name="Havlak P."/>
            <person name="Kuo D.-H."/>
            <person name="Larsson T."/>
            <person name="Lv J."/>
            <person name="Arendt D."/>
            <person name="Savage R."/>
            <person name="Osoegawa K."/>
            <person name="de Jong P."/>
            <person name="Lindberg D.R."/>
            <person name="Seaver E.C."/>
            <person name="Weisblat D.A."/>
            <person name="Putnam N.H."/>
            <person name="Grigoriev I.V."/>
            <person name="Rokhsar D.S."/>
        </authorList>
    </citation>
    <scope>NUCLEOTIDE SEQUENCE</scope>
</reference>
<keyword evidence="3" id="KW-1185">Reference proteome</keyword>
<dbReference type="EMBL" id="AMQM01000642">
    <property type="status" value="NOT_ANNOTATED_CDS"/>
    <property type="molecule type" value="Genomic_DNA"/>
</dbReference>
<accession>T1EQL8</accession>
<dbReference type="EMBL" id="KB096324">
    <property type="protein sequence ID" value="ESO06511.1"/>
    <property type="molecule type" value="Genomic_DNA"/>
</dbReference>
<evidence type="ECO:0000313" key="3">
    <source>
        <dbReference type="Proteomes" id="UP000015101"/>
    </source>
</evidence>
<reference evidence="2" key="3">
    <citation type="submission" date="2015-06" db="UniProtKB">
        <authorList>
            <consortium name="EnsemblMetazoa"/>
        </authorList>
    </citation>
    <scope>IDENTIFICATION</scope>
</reference>
<sequence length="141" mass="15840">MSTSAGGWRESVMKELQPMKRLSDATGSMYNRARNIYMDVKAKITGEDVMTKDKAVEVLKSELHFPEDRAINFLSRFNKNRDVTGGLRGIDGNSSAADFKLSAVEFNEFIQKVSEIRISTCLPKYLPTQSQDKCMAFCSVL</sequence>
<gene>
    <name evidence="2" type="primary">20198868</name>
    <name evidence="1" type="ORF">HELRODRAFT_160692</name>
</gene>
<reference evidence="1 3" key="2">
    <citation type="journal article" date="2013" name="Nature">
        <title>Insights into bilaterian evolution from three spiralian genomes.</title>
        <authorList>
            <person name="Simakov O."/>
            <person name="Marletaz F."/>
            <person name="Cho S.J."/>
            <person name="Edsinger-Gonzales E."/>
            <person name="Havlak P."/>
            <person name="Hellsten U."/>
            <person name="Kuo D.H."/>
            <person name="Larsson T."/>
            <person name="Lv J."/>
            <person name="Arendt D."/>
            <person name="Savage R."/>
            <person name="Osoegawa K."/>
            <person name="de Jong P."/>
            <person name="Grimwood J."/>
            <person name="Chapman J.A."/>
            <person name="Shapiro H."/>
            <person name="Aerts A."/>
            <person name="Otillar R.P."/>
            <person name="Terry A.Y."/>
            <person name="Boore J.L."/>
            <person name="Grigoriev I.V."/>
            <person name="Lindberg D.R."/>
            <person name="Seaver E.C."/>
            <person name="Weisblat D.A."/>
            <person name="Putnam N.H."/>
            <person name="Rokhsar D.S."/>
        </authorList>
    </citation>
    <scope>NUCLEOTIDE SEQUENCE</scope>
</reference>
<organism evidence="2 3">
    <name type="scientific">Helobdella robusta</name>
    <name type="common">Californian leech</name>
    <dbReference type="NCBI Taxonomy" id="6412"/>
    <lineage>
        <taxon>Eukaryota</taxon>
        <taxon>Metazoa</taxon>
        <taxon>Spiralia</taxon>
        <taxon>Lophotrochozoa</taxon>
        <taxon>Annelida</taxon>
        <taxon>Clitellata</taxon>
        <taxon>Hirudinea</taxon>
        <taxon>Rhynchobdellida</taxon>
        <taxon>Glossiphoniidae</taxon>
        <taxon>Helobdella</taxon>
    </lineage>
</organism>
<evidence type="ECO:0000313" key="1">
    <source>
        <dbReference type="EMBL" id="ESO06511.1"/>
    </source>
</evidence>
<evidence type="ECO:0000313" key="2">
    <source>
        <dbReference type="EnsemblMetazoa" id="HelroP160692"/>
    </source>
</evidence>
<protein>
    <submittedName>
        <fullName evidence="1 2">Uncharacterized protein</fullName>
    </submittedName>
</protein>